<protein>
    <submittedName>
        <fullName evidence="1">Uncharacterized protein</fullName>
    </submittedName>
</protein>
<accession>A0A7X5TRH3</accession>
<dbReference type="Proteomes" id="UP000541033">
    <property type="component" value="Unassembled WGS sequence"/>
</dbReference>
<keyword evidence="2" id="KW-1185">Reference proteome</keyword>
<dbReference type="EMBL" id="JAAMOX010000001">
    <property type="protein sequence ID" value="NIH52161.1"/>
    <property type="molecule type" value="Genomic_DNA"/>
</dbReference>
<name>A0A7X5TRH3_9MICO</name>
<gene>
    <name evidence="1" type="ORF">FHX76_000029</name>
</gene>
<organism evidence="1 2">
    <name type="scientific">Lysinibacter cavernae</name>
    <dbReference type="NCBI Taxonomy" id="1640652"/>
    <lineage>
        <taxon>Bacteria</taxon>
        <taxon>Bacillati</taxon>
        <taxon>Actinomycetota</taxon>
        <taxon>Actinomycetes</taxon>
        <taxon>Micrococcales</taxon>
        <taxon>Microbacteriaceae</taxon>
        <taxon>Lysinibacter</taxon>
    </lineage>
</organism>
<evidence type="ECO:0000313" key="1">
    <source>
        <dbReference type="EMBL" id="NIH52161.1"/>
    </source>
</evidence>
<evidence type="ECO:0000313" key="2">
    <source>
        <dbReference type="Proteomes" id="UP000541033"/>
    </source>
</evidence>
<reference evidence="1 2" key="1">
    <citation type="submission" date="2020-02" db="EMBL/GenBank/DDBJ databases">
        <title>Sequencing the genomes of 1000 actinobacteria strains.</title>
        <authorList>
            <person name="Klenk H.-P."/>
        </authorList>
    </citation>
    <scope>NUCLEOTIDE SEQUENCE [LARGE SCALE GENOMIC DNA]</scope>
    <source>
        <strain evidence="1 2">DSM 27960</strain>
    </source>
</reference>
<sequence length="134" mass="14714">MAQPKLTKTRQHVAIGEGLALGCLAVGIQGLSTNQLTLDQGFRYAWPRWDSSRRFPNVNVGVKYNDIRSILEKSGRRQGQPVAAFRVEQGQGFVPYLRNGIHSVNDAAARLEEETGVPLTAWKALAELTAKGLI</sequence>
<dbReference type="RefSeq" id="WP_167146312.1">
    <property type="nucleotide sequence ID" value="NZ_JAAMOX010000001.1"/>
</dbReference>
<dbReference type="AlphaFoldDB" id="A0A7X5TRH3"/>
<proteinExistence type="predicted"/>
<comment type="caution">
    <text evidence="1">The sequence shown here is derived from an EMBL/GenBank/DDBJ whole genome shotgun (WGS) entry which is preliminary data.</text>
</comment>